<evidence type="ECO:0000313" key="2">
    <source>
        <dbReference type="Proteomes" id="UP000324758"/>
    </source>
</evidence>
<dbReference type="AlphaFoldDB" id="A0A5D3KGL2"/>
<sequence length="86" mass="10020">MRVITYTDKARGDELCRAILTLSDYLSEEANRSYLESIRVEPHPLTVRRGFSDDRRSGSWIDGRRSGDDEFQKMMDAFREAEEADE</sequence>
<evidence type="ECO:0000313" key="1">
    <source>
        <dbReference type="EMBL" id="TYL95952.1"/>
    </source>
</evidence>
<dbReference type="EMBL" id="VSSS01000023">
    <property type="protein sequence ID" value="TYL95952.1"/>
    <property type="molecule type" value="Genomic_DNA"/>
</dbReference>
<dbReference type="RefSeq" id="WP_148772704.1">
    <property type="nucleotide sequence ID" value="NZ_VSSS01000023.1"/>
</dbReference>
<accession>A0A5D3KGL2</accession>
<organism evidence="1 2">
    <name type="scientific">Bradyrhizobium rifense</name>
    <dbReference type="NCBI Taxonomy" id="515499"/>
    <lineage>
        <taxon>Bacteria</taxon>
        <taxon>Pseudomonadati</taxon>
        <taxon>Pseudomonadota</taxon>
        <taxon>Alphaproteobacteria</taxon>
        <taxon>Hyphomicrobiales</taxon>
        <taxon>Nitrobacteraceae</taxon>
        <taxon>Bradyrhizobium</taxon>
    </lineage>
</organism>
<proteinExistence type="predicted"/>
<protein>
    <submittedName>
        <fullName evidence="1">Uncharacterized protein</fullName>
    </submittedName>
</protein>
<comment type="caution">
    <text evidence="1">The sequence shown here is derived from an EMBL/GenBank/DDBJ whole genome shotgun (WGS) entry which is preliminary data.</text>
</comment>
<dbReference type="Proteomes" id="UP000324758">
    <property type="component" value="Unassembled WGS sequence"/>
</dbReference>
<name>A0A5D3KGL2_9BRAD</name>
<reference evidence="1 2" key="1">
    <citation type="submission" date="2019-08" db="EMBL/GenBank/DDBJ databases">
        <title>Bradyrhizobium hipponensis sp. nov., a rhizobium isolated from a Lupinus angustifolius root nodule in Tunisia.</title>
        <authorList>
            <person name="Off K."/>
            <person name="Rejili M."/>
            <person name="Mars M."/>
            <person name="Brachmann A."/>
            <person name="Marin M."/>
        </authorList>
    </citation>
    <scope>NUCLEOTIDE SEQUENCE [LARGE SCALE GENOMIC DNA]</scope>
    <source>
        <strain evidence="1 2">CTAW71</strain>
    </source>
</reference>
<gene>
    <name evidence="1" type="ORF">FXB40_13655</name>
</gene>
<keyword evidence="2" id="KW-1185">Reference proteome</keyword>